<gene>
    <name evidence="1" type="ORF">LCGC14_2852690</name>
</gene>
<protein>
    <submittedName>
        <fullName evidence="1">Uncharacterized protein</fullName>
    </submittedName>
</protein>
<proteinExistence type="predicted"/>
<name>A0A0F8XFX0_9ZZZZ</name>
<evidence type="ECO:0000313" key="1">
    <source>
        <dbReference type="EMBL" id="KKK41089.1"/>
    </source>
</evidence>
<dbReference type="EMBL" id="LAZR01070426">
    <property type="protein sequence ID" value="KKK41089.1"/>
    <property type="molecule type" value="Genomic_DNA"/>
</dbReference>
<sequence>METKKIINKCEKEIQLLSDKIALLMNAEHENHYIAGKLKSVITRWIDIGEWGGKRNENHKAKNDRVHRSIRYKNIKGYNQNGQWQSWQTRGQGFTGHIKWAWKTIAGIGICWFLW</sequence>
<reference evidence="1" key="1">
    <citation type="journal article" date="2015" name="Nature">
        <title>Complex archaea that bridge the gap between prokaryotes and eukaryotes.</title>
        <authorList>
            <person name="Spang A."/>
            <person name="Saw J.H."/>
            <person name="Jorgensen S.L."/>
            <person name="Zaremba-Niedzwiedzka K."/>
            <person name="Martijn J."/>
            <person name="Lind A.E."/>
            <person name="van Eijk R."/>
            <person name="Schleper C."/>
            <person name="Guy L."/>
            <person name="Ettema T.J."/>
        </authorList>
    </citation>
    <scope>NUCLEOTIDE SEQUENCE</scope>
</reference>
<accession>A0A0F8XFX0</accession>
<comment type="caution">
    <text evidence="1">The sequence shown here is derived from an EMBL/GenBank/DDBJ whole genome shotgun (WGS) entry which is preliminary data.</text>
</comment>
<organism evidence="1">
    <name type="scientific">marine sediment metagenome</name>
    <dbReference type="NCBI Taxonomy" id="412755"/>
    <lineage>
        <taxon>unclassified sequences</taxon>
        <taxon>metagenomes</taxon>
        <taxon>ecological metagenomes</taxon>
    </lineage>
</organism>
<dbReference type="AlphaFoldDB" id="A0A0F8XFX0"/>